<dbReference type="Proteomes" id="UP000623129">
    <property type="component" value="Unassembled WGS sequence"/>
</dbReference>
<accession>A0A833RBT2</accession>
<name>A0A833RBT2_9POAL</name>
<reference evidence="1" key="1">
    <citation type="submission" date="2020-01" db="EMBL/GenBank/DDBJ databases">
        <title>Genome sequence of Kobresia littledalei, the first chromosome-level genome in the family Cyperaceae.</title>
        <authorList>
            <person name="Qu G."/>
        </authorList>
    </citation>
    <scope>NUCLEOTIDE SEQUENCE</scope>
    <source>
        <strain evidence="1">C.B.Clarke</strain>
        <tissue evidence="1">Leaf</tissue>
    </source>
</reference>
<sequence length="85" mass="9628">MLSVTVNEITRGLIDVINLRWICLLSCPWNANPQRPKPPPPIQSLPRESALELSRAINQPVTSASLLRHPVYSARCYSFMLGGWW</sequence>
<protein>
    <submittedName>
        <fullName evidence="1">Uncharacterized protein</fullName>
    </submittedName>
</protein>
<comment type="caution">
    <text evidence="1">The sequence shown here is derived from an EMBL/GenBank/DDBJ whole genome shotgun (WGS) entry which is preliminary data.</text>
</comment>
<evidence type="ECO:0000313" key="2">
    <source>
        <dbReference type="Proteomes" id="UP000623129"/>
    </source>
</evidence>
<dbReference type="AlphaFoldDB" id="A0A833RBT2"/>
<keyword evidence="2" id="KW-1185">Reference proteome</keyword>
<evidence type="ECO:0000313" key="1">
    <source>
        <dbReference type="EMBL" id="KAF3336421.1"/>
    </source>
</evidence>
<organism evidence="1 2">
    <name type="scientific">Carex littledalei</name>
    <dbReference type="NCBI Taxonomy" id="544730"/>
    <lineage>
        <taxon>Eukaryota</taxon>
        <taxon>Viridiplantae</taxon>
        <taxon>Streptophyta</taxon>
        <taxon>Embryophyta</taxon>
        <taxon>Tracheophyta</taxon>
        <taxon>Spermatophyta</taxon>
        <taxon>Magnoliopsida</taxon>
        <taxon>Liliopsida</taxon>
        <taxon>Poales</taxon>
        <taxon>Cyperaceae</taxon>
        <taxon>Cyperoideae</taxon>
        <taxon>Cariceae</taxon>
        <taxon>Carex</taxon>
        <taxon>Carex subgen. Euthyceras</taxon>
    </lineage>
</organism>
<proteinExistence type="predicted"/>
<dbReference type="EMBL" id="SWLB01000007">
    <property type="protein sequence ID" value="KAF3336421.1"/>
    <property type="molecule type" value="Genomic_DNA"/>
</dbReference>
<gene>
    <name evidence="1" type="ORF">FCM35_KLT19007</name>
</gene>